<feature type="domain" description="Ig-like" evidence="4">
    <location>
        <begin position="68"/>
        <end position="141"/>
    </location>
</feature>
<evidence type="ECO:0000256" key="2">
    <source>
        <dbReference type="ARBA" id="ARBA00023157"/>
    </source>
</evidence>
<dbReference type="OrthoDB" id="10012075at2759"/>
<dbReference type="InterPro" id="IPR007110">
    <property type="entry name" value="Ig-like_dom"/>
</dbReference>
<dbReference type="SUPFAM" id="SSF48726">
    <property type="entry name" value="Immunoglobulin"/>
    <property type="match status" value="3"/>
</dbReference>
<dbReference type="GO" id="GO:0004888">
    <property type="term" value="F:transmembrane signaling receptor activity"/>
    <property type="evidence" value="ECO:0007669"/>
    <property type="project" value="TreeGrafter"/>
</dbReference>
<accession>A0A9W3BP80</accession>
<dbReference type="PANTHER" id="PTHR11481:SF60">
    <property type="entry name" value="IG-LIKE DOMAIN-CONTAINING PROTEIN"/>
    <property type="match status" value="1"/>
</dbReference>
<dbReference type="RefSeq" id="XP_055901223.1">
    <property type="nucleotide sequence ID" value="XM_056045248.1"/>
</dbReference>
<dbReference type="GO" id="GO:0006955">
    <property type="term" value="P:immune response"/>
    <property type="evidence" value="ECO:0007669"/>
    <property type="project" value="TreeGrafter"/>
</dbReference>
<dbReference type="InterPro" id="IPR003598">
    <property type="entry name" value="Ig_sub2"/>
</dbReference>
<evidence type="ECO:0000313" key="5">
    <source>
        <dbReference type="Proteomes" id="UP001165740"/>
    </source>
</evidence>
<evidence type="ECO:0000259" key="4">
    <source>
        <dbReference type="PROSITE" id="PS50835"/>
    </source>
</evidence>
<evidence type="ECO:0000256" key="1">
    <source>
        <dbReference type="ARBA" id="ARBA00022729"/>
    </source>
</evidence>
<feature type="domain" description="Ig-like" evidence="4">
    <location>
        <begin position="421"/>
        <end position="507"/>
    </location>
</feature>
<gene>
    <name evidence="6" type="primary">LOC106066976</name>
</gene>
<dbReference type="OMA" id="YCECAST"/>
<dbReference type="InterPro" id="IPR050488">
    <property type="entry name" value="Ig_Fc_receptor"/>
</dbReference>
<sequence length="570" mass="61833">MMFVALIFAICFHLMGLSGVDGATCLTKSTCVRTDFTLPLCIDDTCVCLSSNYVPIRSGCGLQMIKKPVISALRYANQVLSGRSFSLTCHLDEYLYEYYTYEWYLGKTKLDTSTFRHTAVADAKTVGSFTCKVVTSESDLTSPLSDPYEVVLLGGVSGKDTSNEAPTLSVPTSSAFDGSIVKLQCNNIPMGYSDVITYTINGKATTDSSVEITSATAGKGVSCTLTSPSAGVTYSTPKSAVGYLPTLTTSISSAVVIEYSRNPNRLVCQLTPSADYLPSSEVTYTWNSDGQEISSGTSATLSPAGYGVNDITCTAQLSGQTAVSSRRFRYTSYDVVPAASKTKPLQGDRVIITCGESLQETVQYIWKKNSLFLQRQFDRKLQLDNVDTTDSATYSCGTKNNELLPNFKEVKVEVQNTIPTPAIKLIGESGCDSRVGEYGNYWLVCFTESDTDGMTYEWTVNGSISTQSTKFFHLPSVTRSDNGQYVCTARYKRLTSEASSPFNVTVTKPGKLCNEDSSCVLPFDGYTGVCDNERCECSEGYSQKGEVCSGVMSYMGSTVIVVLALLYRLV</sequence>
<dbReference type="SMART" id="SM00408">
    <property type="entry name" value="IGc2"/>
    <property type="match status" value="2"/>
</dbReference>
<dbReference type="GO" id="GO:0007166">
    <property type="term" value="P:cell surface receptor signaling pathway"/>
    <property type="evidence" value="ECO:0007669"/>
    <property type="project" value="TreeGrafter"/>
</dbReference>
<keyword evidence="2" id="KW-1015">Disulfide bond</keyword>
<keyword evidence="5" id="KW-1185">Reference proteome</keyword>
<dbReference type="AlphaFoldDB" id="A0A9W3BP80"/>
<dbReference type="Proteomes" id="UP001165740">
    <property type="component" value="Chromosome 10"/>
</dbReference>
<dbReference type="GeneID" id="106066976"/>
<feature type="chain" id="PRO_5040889968" evidence="3">
    <location>
        <begin position="23"/>
        <end position="570"/>
    </location>
</feature>
<dbReference type="Pfam" id="PF13895">
    <property type="entry name" value="Ig_2"/>
    <property type="match status" value="1"/>
</dbReference>
<name>A0A9W3BP80_BIOGL</name>
<protein>
    <submittedName>
        <fullName evidence="6">Uncharacterized protein LOC106066976</fullName>
    </submittedName>
</protein>
<dbReference type="InterPro" id="IPR003599">
    <property type="entry name" value="Ig_sub"/>
</dbReference>
<keyword evidence="1 3" id="KW-0732">Signal</keyword>
<evidence type="ECO:0000256" key="3">
    <source>
        <dbReference type="SAM" id="SignalP"/>
    </source>
</evidence>
<organism evidence="5 6">
    <name type="scientific">Biomphalaria glabrata</name>
    <name type="common">Bloodfluke planorb</name>
    <name type="synonym">Freshwater snail</name>
    <dbReference type="NCBI Taxonomy" id="6526"/>
    <lineage>
        <taxon>Eukaryota</taxon>
        <taxon>Metazoa</taxon>
        <taxon>Spiralia</taxon>
        <taxon>Lophotrochozoa</taxon>
        <taxon>Mollusca</taxon>
        <taxon>Gastropoda</taxon>
        <taxon>Heterobranchia</taxon>
        <taxon>Euthyneura</taxon>
        <taxon>Panpulmonata</taxon>
        <taxon>Hygrophila</taxon>
        <taxon>Lymnaeoidea</taxon>
        <taxon>Planorbidae</taxon>
        <taxon>Biomphalaria</taxon>
    </lineage>
</organism>
<dbReference type="PROSITE" id="PS50835">
    <property type="entry name" value="IG_LIKE"/>
    <property type="match status" value="3"/>
</dbReference>
<dbReference type="PANTHER" id="PTHR11481">
    <property type="entry name" value="IMMUNOGLOBULIN FC RECEPTOR"/>
    <property type="match status" value="1"/>
</dbReference>
<dbReference type="InterPro" id="IPR013783">
    <property type="entry name" value="Ig-like_fold"/>
</dbReference>
<proteinExistence type="predicted"/>
<reference evidence="6" key="1">
    <citation type="submission" date="2025-08" db="UniProtKB">
        <authorList>
            <consortium name="RefSeq"/>
        </authorList>
    </citation>
    <scope>IDENTIFICATION</scope>
</reference>
<dbReference type="SMART" id="SM00409">
    <property type="entry name" value="IG"/>
    <property type="match status" value="2"/>
</dbReference>
<dbReference type="InterPro" id="IPR036179">
    <property type="entry name" value="Ig-like_dom_sf"/>
</dbReference>
<dbReference type="GO" id="GO:0009897">
    <property type="term" value="C:external side of plasma membrane"/>
    <property type="evidence" value="ECO:0007669"/>
    <property type="project" value="TreeGrafter"/>
</dbReference>
<evidence type="ECO:0000313" key="6">
    <source>
        <dbReference type="RefSeq" id="XP_055901223.1"/>
    </source>
</evidence>
<feature type="signal peptide" evidence="3">
    <location>
        <begin position="1"/>
        <end position="22"/>
    </location>
</feature>
<feature type="domain" description="Ig-like" evidence="4">
    <location>
        <begin position="245"/>
        <end position="413"/>
    </location>
</feature>
<dbReference type="Gene3D" id="2.60.40.10">
    <property type="entry name" value="Immunoglobulins"/>
    <property type="match status" value="2"/>
</dbReference>